<dbReference type="PANTHER" id="PTHR37292:SF2">
    <property type="entry name" value="DUF262 DOMAIN-CONTAINING PROTEIN"/>
    <property type="match status" value="1"/>
</dbReference>
<name>A0A6I2UE20_9FIRM</name>
<gene>
    <name evidence="2" type="ORF">FYJ84_02675</name>
</gene>
<sequence>MANENVSDLTNIIDRINKNEILLPDFQRAFVWRDEERQKKLIASVLCKMPIGSILLLHADPNDYAAKVIGCKNKMVNTSNISDKVDFLLDGQQRITVLSNVFSNVIHENCPKVSELVASIALKRRFFLKLPRWNNPPDENEDWFGIRKLLFPMEQVNHKPNFLTSQVYSYIHVENFNANDGKPYNPAQKLSTKLDDFCISYSDGYLIPLFLMCPFGIKADLMRLRFSNILERTSNGIKDEILNHYMSLIDKQEKCDFVKKIFPDVADEILDDNDDEQGENFKMHIEGRGRVWRDKMTEYLKSCITGLELNQIGVDASQRARAIDIYENLNMGGVCLNTFDLIMARVAKVNKENFHARMIRLMCAPKKYSVDVLPGNIKKIIRNRIKNNTYNATIQTQCFVEKKNELNSRYIDIFLNVLGILCSSPTLDTNQIKLDNIKKDYILSLNPEKIDNNCEKVIEAVDRAMFFLQCRCGIRSIQEVNYYLMVVLLAVIFAKDENFANHDVHDLLEGWYWSVLFSGEYDKDQNTRMINNLKSMLETINKQKDMGWLNSIRNNVFALTNFSEKSLLLMEKVNEDRLPKKVLRNFICQYMLSKTYTDMFDVNKCISVFSDEADTLEAHHIIPLGTVKKVGENTAKLRDKPEHICNSPVNFAYITQKANKEISDKPLSVYVTKIRDEAKSVLHLTSYKSSDVADTDKKIHDLLEIRFNALCGDVKNHINECFAVW</sequence>
<organism evidence="2 3">
    <name type="scientific">Anaerovibrio slackiae</name>
    <dbReference type="NCBI Taxonomy" id="2652309"/>
    <lineage>
        <taxon>Bacteria</taxon>
        <taxon>Bacillati</taxon>
        <taxon>Bacillota</taxon>
        <taxon>Negativicutes</taxon>
        <taxon>Selenomonadales</taxon>
        <taxon>Selenomonadaceae</taxon>
        <taxon>Anaerovibrio</taxon>
    </lineage>
</organism>
<dbReference type="Proteomes" id="UP000433181">
    <property type="component" value="Unassembled WGS sequence"/>
</dbReference>
<comment type="caution">
    <text evidence="2">The sequence shown here is derived from an EMBL/GenBank/DDBJ whole genome shotgun (WGS) entry which is preliminary data.</text>
</comment>
<dbReference type="AlphaFoldDB" id="A0A6I2UE20"/>
<protein>
    <submittedName>
        <fullName evidence="2">DUF262 domain-containing protein</fullName>
    </submittedName>
</protein>
<dbReference type="PANTHER" id="PTHR37292">
    <property type="entry name" value="VNG6097C"/>
    <property type="match status" value="1"/>
</dbReference>
<dbReference type="EMBL" id="VUNR01000004">
    <property type="protein sequence ID" value="MSU07894.1"/>
    <property type="molecule type" value="Genomic_DNA"/>
</dbReference>
<evidence type="ECO:0000259" key="1">
    <source>
        <dbReference type="Pfam" id="PF03235"/>
    </source>
</evidence>
<dbReference type="RefSeq" id="WP_154405919.1">
    <property type="nucleotide sequence ID" value="NZ_VUNR01000004.1"/>
</dbReference>
<keyword evidence="3" id="KW-1185">Reference proteome</keyword>
<dbReference type="Pfam" id="PF03235">
    <property type="entry name" value="GmrSD_N"/>
    <property type="match status" value="1"/>
</dbReference>
<proteinExistence type="predicted"/>
<dbReference type="GeneID" id="96777807"/>
<reference evidence="2 3" key="1">
    <citation type="submission" date="2019-08" db="EMBL/GenBank/DDBJ databases">
        <title>In-depth cultivation of the pig gut microbiome towards novel bacterial diversity and tailored functional studies.</title>
        <authorList>
            <person name="Wylensek D."/>
            <person name="Hitch T.C.A."/>
            <person name="Clavel T."/>
        </authorList>
    </citation>
    <scope>NUCLEOTIDE SEQUENCE [LARGE SCALE GENOMIC DNA]</scope>
    <source>
        <strain evidence="2 3">WCA-693-APC-5D-A</strain>
    </source>
</reference>
<accession>A0A6I2UE20</accession>
<evidence type="ECO:0000313" key="2">
    <source>
        <dbReference type="EMBL" id="MSU07894.1"/>
    </source>
</evidence>
<evidence type="ECO:0000313" key="3">
    <source>
        <dbReference type="Proteomes" id="UP000433181"/>
    </source>
</evidence>
<dbReference type="InterPro" id="IPR004919">
    <property type="entry name" value="GmrSD_N"/>
</dbReference>
<feature type="domain" description="GmrSD restriction endonucleases N-terminal" evidence="1">
    <location>
        <begin position="11"/>
        <end position="346"/>
    </location>
</feature>